<keyword evidence="1" id="KW-0472">Membrane</keyword>
<accession>A0YG19</accession>
<reference evidence="2 3" key="1">
    <citation type="journal article" date="2010" name="J. Bacteriol.">
        <title>Genome sequence of the oligotrophic marine Gammaproteobacterium HTCC2143, isolated from the Oregon Coast.</title>
        <authorList>
            <person name="Oh H.M."/>
            <person name="Kang I."/>
            <person name="Ferriera S."/>
            <person name="Giovannoni S.J."/>
            <person name="Cho J.C."/>
        </authorList>
    </citation>
    <scope>NUCLEOTIDE SEQUENCE [LARGE SCALE GENOMIC DNA]</scope>
    <source>
        <strain evidence="2 3">HTCC2143</strain>
    </source>
</reference>
<proteinExistence type="predicted"/>
<protein>
    <submittedName>
        <fullName evidence="2">Uncharacterized protein</fullName>
    </submittedName>
</protein>
<keyword evidence="1" id="KW-1133">Transmembrane helix</keyword>
<dbReference type="OrthoDB" id="979535at2"/>
<keyword evidence="3" id="KW-1185">Reference proteome</keyword>
<feature type="transmembrane region" description="Helical" evidence="1">
    <location>
        <begin position="106"/>
        <end position="129"/>
    </location>
</feature>
<organism evidence="2 3">
    <name type="scientific">marine gamma proteobacterium HTCC2143</name>
    <dbReference type="NCBI Taxonomy" id="247633"/>
    <lineage>
        <taxon>Bacteria</taxon>
        <taxon>Pseudomonadati</taxon>
        <taxon>Pseudomonadota</taxon>
        <taxon>Gammaproteobacteria</taxon>
        <taxon>Cellvibrionales</taxon>
        <taxon>Spongiibacteraceae</taxon>
        <taxon>BD1-7 clade</taxon>
    </lineage>
</organism>
<dbReference type="AlphaFoldDB" id="A0YG19"/>
<name>A0YG19_9GAMM</name>
<feature type="transmembrane region" description="Helical" evidence="1">
    <location>
        <begin position="149"/>
        <end position="170"/>
    </location>
</feature>
<evidence type="ECO:0000256" key="1">
    <source>
        <dbReference type="SAM" id="Phobius"/>
    </source>
</evidence>
<sequence length="333" mass="36865">MKTNSQSFIGYPIWVDKLMLPFRYGSLVTGALIFVVIWSLLGLVGGEVSFLLRSFFSGMCAYLVPVFSAIIAKTGAAYDEVVPLLQGYNKEEKIARHQFTHRSGKWFFGAILVALILTGAHLVALELSYSRSVMALFSNGQSAAKIGTLLVWVLMVTTNIALMENALLLAKLGRRIKINLLTSSHHAAISGVAILSTLSIIGAQSLFVLLMLDAEANWISFIPGIVLISVPMFFLFLIPVLPLYHRMRDAKTKELLAIDAQILVLRPNSDSALEDLTSMSNLNQLLLYRREIRQLSEWPFDVPALTRLAFYLVLPPLTWVAAALIENVVNTLI</sequence>
<keyword evidence="1" id="KW-0812">Transmembrane</keyword>
<feature type="transmembrane region" description="Helical" evidence="1">
    <location>
        <begin position="50"/>
        <end position="72"/>
    </location>
</feature>
<evidence type="ECO:0000313" key="3">
    <source>
        <dbReference type="Proteomes" id="UP000004931"/>
    </source>
</evidence>
<evidence type="ECO:0000313" key="2">
    <source>
        <dbReference type="EMBL" id="EAW30269.1"/>
    </source>
</evidence>
<feature type="transmembrane region" description="Helical" evidence="1">
    <location>
        <begin position="21"/>
        <end position="44"/>
    </location>
</feature>
<dbReference type="Proteomes" id="UP000004931">
    <property type="component" value="Unassembled WGS sequence"/>
</dbReference>
<feature type="transmembrane region" description="Helical" evidence="1">
    <location>
        <begin position="191"/>
        <end position="212"/>
    </location>
</feature>
<gene>
    <name evidence="2" type="ORF">GP2143_01960</name>
</gene>
<comment type="caution">
    <text evidence="2">The sequence shown here is derived from an EMBL/GenBank/DDBJ whole genome shotgun (WGS) entry which is preliminary data.</text>
</comment>
<feature type="transmembrane region" description="Helical" evidence="1">
    <location>
        <begin position="218"/>
        <end position="244"/>
    </location>
</feature>
<dbReference type="EMBL" id="AAVT01000009">
    <property type="protein sequence ID" value="EAW30269.1"/>
    <property type="molecule type" value="Genomic_DNA"/>
</dbReference>